<dbReference type="NCBIfam" id="TIGR02095">
    <property type="entry name" value="glgA"/>
    <property type="match status" value="1"/>
</dbReference>
<dbReference type="Proteomes" id="UP000034228">
    <property type="component" value="Unassembled WGS sequence"/>
</dbReference>
<dbReference type="GO" id="GO:0005829">
    <property type="term" value="C:cytosol"/>
    <property type="evidence" value="ECO:0007669"/>
    <property type="project" value="TreeGrafter"/>
</dbReference>
<evidence type="ECO:0000313" key="15">
    <source>
        <dbReference type="Proteomes" id="UP000034228"/>
    </source>
</evidence>
<comment type="similarity">
    <text evidence="4 11">Belongs to the glycosyltransferase 1 family. Bacterial/plant glycogen synthase subfamily.</text>
</comment>
<keyword evidence="9 11" id="KW-0320">Glycogen biosynthesis</keyword>
<evidence type="ECO:0000256" key="11">
    <source>
        <dbReference type="HAMAP-Rule" id="MF_00484"/>
    </source>
</evidence>
<dbReference type="PANTHER" id="PTHR45825">
    <property type="entry name" value="GRANULE-BOUND STARCH SYNTHASE 1, CHLOROPLASTIC/AMYLOPLASTIC"/>
    <property type="match status" value="1"/>
</dbReference>
<proteinExistence type="inferred from homology"/>
<comment type="catalytic activity">
    <reaction evidence="1 11">
        <text>[(1-&gt;4)-alpha-D-glucosyl](n) + ADP-alpha-D-glucose = [(1-&gt;4)-alpha-D-glucosyl](n+1) + ADP + H(+)</text>
        <dbReference type="Rhea" id="RHEA:18189"/>
        <dbReference type="Rhea" id="RHEA-COMP:9584"/>
        <dbReference type="Rhea" id="RHEA-COMP:9587"/>
        <dbReference type="ChEBI" id="CHEBI:15378"/>
        <dbReference type="ChEBI" id="CHEBI:15444"/>
        <dbReference type="ChEBI" id="CHEBI:57498"/>
        <dbReference type="ChEBI" id="CHEBI:456216"/>
        <dbReference type="EC" id="2.4.1.21"/>
    </reaction>
</comment>
<evidence type="ECO:0000256" key="9">
    <source>
        <dbReference type="ARBA" id="ARBA00023056"/>
    </source>
</evidence>
<dbReference type="EMBL" id="LAHO01000003">
    <property type="protein sequence ID" value="KKO46446.1"/>
    <property type="molecule type" value="Genomic_DNA"/>
</dbReference>
<evidence type="ECO:0000256" key="3">
    <source>
        <dbReference type="ARBA" id="ARBA00004964"/>
    </source>
</evidence>
<accession>A0A0M2V737</accession>
<comment type="pathway">
    <text evidence="3 11">Glycan biosynthesis; glycogen biosynthesis.</text>
</comment>
<evidence type="ECO:0000256" key="7">
    <source>
        <dbReference type="ARBA" id="ARBA00022676"/>
    </source>
</evidence>
<evidence type="ECO:0000256" key="5">
    <source>
        <dbReference type="ARBA" id="ARBA00012588"/>
    </source>
</evidence>
<evidence type="ECO:0000256" key="8">
    <source>
        <dbReference type="ARBA" id="ARBA00022679"/>
    </source>
</evidence>
<dbReference type="RefSeq" id="WP_046556337.1">
    <property type="nucleotide sequence ID" value="NZ_LAHO01000003.1"/>
</dbReference>
<feature type="binding site" evidence="11">
    <location>
        <position position="15"/>
    </location>
    <ligand>
        <name>ADP-alpha-D-glucose</name>
        <dbReference type="ChEBI" id="CHEBI:57498"/>
    </ligand>
</feature>
<dbReference type="GO" id="GO:0004373">
    <property type="term" value="F:alpha-1,4-glucan glucosyltransferase (UDP-glucose donor) activity"/>
    <property type="evidence" value="ECO:0007669"/>
    <property type="project" value="InterPro"/>
</dbReference>
<dbReference type="PANTHER" id="PTHR45825:SF11">
    <property type="entry name" value="ALPHA AMYLASE DOMAIN-CONTAINING PROTEIN"/>
    <property type="match status" value="1"/>
</dbReference>
<name>A0A0M2V737_9GAMM</name>
<feature type="domain" description="Starch synthase catalytic" evidence="13">
    <location>
        <begin position="2"/>
        <end position="224"/>
    </location>
</feature>
<evidence type="ECO:0000256" key="4">
    <source>
        <dbReference type="ARBA" id="ARBA00010281"/>
    </source>
</evidence>
<evidence type="ECO:0000256" key="10">
    <source>
        <dbReference type="ARBA" id="ARBA00031722"/>
    </source>
</evidence>
<dbReference type="GO" id="GO:0005978">
    <property type="term" value="P:glycogen biosynthetic process"/>
    <property type="evidence" value="ECO:0007669"/>
    <property type="project" value="UniProtKB-UniRule"/>
</dbReference>
<evidence type="ECO:0000259" key="13">
    <source>
        <dbReference type="Pfam" id="PF08323"/>
    </source>
</evidence>
<dbReference type="AlphaFoldDB" id="A0A0M2V737"/>
<dbReference type="UniPathway" id="UPA00164"/>
<dbReference type="PATRIC" id="fig|336831.14.peg.3059"/>
<dbReference type="STRING" id="336831.WG68_03740"/>
<evidence type="ECO:0000256" key="1">
    <source>
        <dbReference type="ARBA" id="ARBA00001478"/>
    </source>
</evidence>
<organism evidence="14 15">
    <name type="scientific">Arsukibacterium ikkense</name>
    <dbReference type="NCBI Taxonomy" id="336831"/>
    <lineage>
        <taxon>Bacteria</taxon>
        <taxon>Pseudomonadati</taxon>
        <taxon>Pseudomonadota</taxon>
        <taxon>Gammaproteobacteria</taxon>
        <taxon>Chromatiales</taxon>
        <taxon>Chromatiaceae</taxon>
        <taxon>Arsukibacterium</taxon>
    </lineage>
</organism>
<dbReference type="InterPro" id="IPR011835">
    <property type="entry name" value="GS/SS"/>
</dbReference>
<reference evidence="14 15" key="1">
    <citation type="submission" date="2015-03" db="EMBL/GenBank/DDBJ databases">
        <title>Draft genome sequences of two protease-producing strains of Arsukibacterium isolated from two cold and alkaline environments.</title>
        <authorList>
            <person name="Lylloff J.E."/>
            <person name="Skov L.B."/>
            <person name="Jepsen M."/>
            <person name="Hallin P.F."/>
            <person name="Sorensen S.J."/>
            <person name="Stougaard P."/>
            <person name="Glaring M.A."/>
        </authorList>
    </citation>
    <scope>NUCLEOTIDE SEQUENCE [LARGE SCALE GENOMIC DNA]</scope>
    <source>
        <strain evidence="14 15">GCM72</strain>
    </source>
</reference>
<evidence type="ECO:0000313" key="14">
    <source>
        <dbReference type="EMBL" id="KKO46446.1"/>
    </source>
</evidence>
<evidence type="ECO:0000259" key="12">
    <source>
        <dbReference type="Pfam" id="PF00534"/>
    </source>
</evidence>
<dbReference type="HAMAP" id="MF_00484">
    <property type="entry name" value="Glycogen_synth"/>
    <property type="match status" value="1"/>
</dbReference>
<dbReference type="InterPro" id="IPR013534">
    <property type="entry name" value="Starch_synth_cat_dom"/>
</dbReference>
<dbReference type="OrthoDB" id="9808590at2"/>
<evidence type="ECO:0000256" key="2">
    <source>
        <dbReference type="ARBA" id="ARBA00002764"/>
    </source>
</evidence>
<comment type="function">
    <text evidence="2 11">Synthesizes alpha-1,4-glucan chains using ADP-glucose.</text>
</comment>
<feature type="domain" description="Glycosyl transferase family 1" evidence="12">
    <location>
        <begin position="281"/>
        <end position="436"/>
    </location>
</feature>
<dbReference type="Gene3D" id="3.40.50.2000">
    <property type="entry name" value="Glycogen Phosphorylase B"/>
    <property type="match status" value="2"/>
</dbReference>
<dbReference type="CDD" id="cd03791">
    <property type="entry name" value="GT5_Glycogen_synthase_DULL1-like"/>
    <property type="match status" value="1"/>
</dbReference>
<dbReference type="Pfam" id="PF00534">
    <property type="entry name" value="Glycos_transf_1"/>
    <property type="match status" value="1"/>
</dbReference>
<dbReference type="EC" id="2.4.1.21" evidence="5 11"/>
<dbReference type="SUPFAM" id="SSF53756">
    <property type="entry name" value="UDP-Glycosyltransferase/glycogen phosphorylase"/>
    <property type="match status" value="1"/>
</dbReference>
<sequence>MRILFICSEYEGLIKTGGLADACRGLASSLLAEGHQVSVILPRYGGLYQIETEHEQSVFVELGGRAFGCAIGRTEVAGVTVYLLEHHDFFARARPYDDGQQGYPDNPLRFAFFCKAVLQWCTVQQPFDVLHGHDWQTAPAAYYLTEYYRQHASLAKTPLLFTVHNGAYQQQCEPFWAAQLDLPLYHSSVNFLQLGLQYATKVNTVSKGYRDELLSEPAANGLASCYQQRQADFSGILNGCDYQLWDPATDSALPANYHAGDLTGKALCKNKLQQDYQLAVSDVPLLVAVSRVTGQKGYDILIPALKQLLSNYPVQVLIVGSGEAHYCQQLHQLTVMFPDKFRFIEGFNEPLSHQVEAAGDFFLMPSLFEPCGLNQLYSLRYGTLPLVRLTGGLKDTVVPWPDSQATGIGFTEPTAAALLAALRQALALYQKPAAYRQVQQNAMAQSFSWVEASIQYLALYRQAQLAL</sequence>
<dbReference type="Pfam" id="PF08323">
    <property type="entry name" value="Glyco_transf_5"/>
    <property type="match status" value="1"/>
</dbReference>
<dbReference type="GO" id="GO:0009011">
    <property type="term" value="F:alpha-1,4-glucan glucosyltransferase (ADP-glucose donor) activity"/>
    <property type="evidence" value="ECO:0007669"/>
    <property type="project" value="UniProtKB-UniRule"/>
</dbReference>
<keyword evidence="8 11" id="KW-0808">Transferase</keyword>
<protein>
    <recommendedName>
        <fullName evidence="6 11">Glycogen synthase</fullName>
        <ecNumber evidence="5 11">2.4.1.21</ecNumber>
    </recommendedName>
    <alternativeName>
        <fullName evidence="10 11">Starch [bacterial glycogen] synthase</fullName>
    </alternativeName>
</protein>
<dbReference type="InterPro" id="IPR001296">
    <property type="entry name" value="Glyco_trans_1"/>
</dbReference>
<evidence type="ECO:0000256" key="6">
    <source>
        <dbReference type="ARBA" id="ARBA00019935"/>
    </source>
</evidence>
<gene>
    <name evidence="11" type="primary">glgA</name>
    <name evidence="14" type="ORF">WG68_03740</name>
</gene>
<keyword evidence="15" id="KW-1185">Reference proteome</keyword>
<keyword evidence="7 11" id="KW-0328">Glycosyltransferase</keyword>
<comment type="caution">
    <text evidence="14">The sequence shown here is derived from an EMBL/GenBank/DDBJ whole genome shotgun (WGS) entry which is preliminary data.</text>
</comment>